<evidence type="ECO:0000313" key="2">
    <source>
        <dbReference type="Proteomes" id="UP000308600"/>
    </source>
</evidence>
<dbReference type="Proteomes" id="UP000308600">
    <property type="component" value="Unassembled WGS sequence"/>
</dbReference>
<organism evidence="1 2">
    <name type="scientific">Pluteus cervinus</name>
    <dbReference type="NCBI Taxonomy" id="181527"/>
    <lineage>
        <taxon>Eukaryota</taxon>
        <taxon>Fungi</taxon>
        <taxon>Dikarya</taxon>
        <taxon>Basidiomycota</taxon>
        <taxon>Agaricomycotina</taxon>
        <taxon>Agaricomycetes</taxon>
        <taxon>Agaricomycetidae</taxon>
        <taxon>Agaricales</taxon>
        <taxon>Pluteineae</taxon>
        <taxon>Pluteaceae</taxon>
        <taxon>Pluteus</taxon>
    </lineage>
</organism>
<name>A0ACD3AL95_9AGAR</name>
<dbReference type="EMBL" id="ML208409">
    <property type="protein sequence ID" value="TFK66316.1"/>
    <property type="molecule type" value="Genomic_DNA"/>
</dbReference>
<keyword evidence="2" id="KW-1185">Reference proteome</keyword>
<gene>
    <name evidence="1" type="ORF">BDN72DRAFT_844533</name>
</gene>
<protein>
    <submittedName>
        <fullName evidence="1">PEBP-like protein</fullName>
    </submittedName>
</protein>
<accession>A0ACD3AL95</accession>
<proteinExistence type="predicted"/>
<evidence type="ECO:0000313" key="1">
    <source>
        <dbReference type="EMBL" id="TFK66316.1"/>
    </source>
</evidence>
<reference evidence="1 2" key="1">
    <citation type="journal article" date="2019" name="Nat. Ecol. Evol.">
        <title>Megaphylogeny resolves global patterns of mushroom evolution.</title>
        <authorList>
            <person name="Varga T."/>
            <person name="Krizsan K."/>
            <person name="Foldi C."/>
            <person name="Dima B."/>
            <person name="Sanchez-Garcia M."/>
            <person name="Sanchez-Ramirez S."/>
            <person name="Szollosi G.J."/>
            <person name="Szarkandi J.G."/>
            <person name="Papp V."/>
            <person name="Albert L."/>
            <person name="Andreopoulos W."/>
            <person name="Angelini C."/>
            <person name="Antonin V."/>
            <person name="Barry K.W."/>
            <person name="Bougher N.L."/>
            <person name="Buchanan P."/>
            <person name="Buyck B."/>
            <person name="Bense V."/>
            <person name="Catcheside P."/>
            <person name="Chovatia M."/>
            <person name="Cooper J."/>
            <person name="Damon W."/>
            <person name="Desjardin D."/>
            <person name="Finy P."/>
            <person name="Geml J."/>
            <person name="Haridas S."/>
            <person name="Hughes K."/>
            <person name="Justo A."/>
            <person name="Karasinski D."/>
            <person name="Kautmanova I."/>
            <person name="Kiss B."/>
            <person name="Kocsube S."/>
            <person name="Kotiranta H."/>
            <person name="LaButti K.M."/>
            <person name="Lechner B.E."/>
            <person name="Liimatainen K."/>
            <person name="Lipzen A."/>
            <person name="Lukacs Z."/>
            <person name="Mihaltcheva S."/>
            <person name="Morgado L.N."/>
            <person name="Niskanen T."/>
            <person name="Noordeloos M.E."/>
            <person name="Ohm R.A."/>
            <person name="Ortiz-Santana B."/>
            <person name="Ovrebo C."/>
            <person name="Racz N."/>
            <person name="Riley R."/>
            <person name="Savchenko A."/>
            <person name="Shiryaev A."/>
            <person name="Soop K."/>
            <person name="Spirin V."/>
            <person name="Szebenyi C."/>
            <person name="Tomsovsky M."/>
            <person name="Tulloss R.E."/>
            <person name="Uehling J."/>
            <person name="Grigoriev I.V."/>
            <person name="Vagvolgyi C."/>
            <person name="Papp T."/>
            <person name="Martin F.M."/>
            <person name="Miettinen O."/>
            <person name="Hibbett D.S."/>
            <person name="Nagy L.G."/>
        </authorList>
    </citation>
    <scope>NUCLEOTIDE SEQUENCE [LARGE SCALE GENOMIC DNA]</scope>
    <source>
        <strain evidence="1 2">NL-1719</strain>
    </source>
</reference>
<sequence>MTSYPSDSIYTSTISPTNKNQDLPTTTSPPEDIERNMSPSNPFVAAKHALEKAHLIPDVIPTSFASHWQPTILFTIVYSRRNSIHFGADVPQSEVLDEPSIKFDQLSEEEEDKFRDKKEADLLPVAGRNHGGVGGVGGGEEEDRRYTLVLTDPDAPSRSEPKNREWRHWIVQGLKPNGLGNEFKKTKEAITMYYPPSPPEGSGPHRYTFLLFQEPNGGYTIPPHAPEHDDIPSKRGHWNAMHFAEQNRLKLVGVTYFTVEVTK</sequence>